<dbReference type="RefSeq" id="WP_070017336.1">
    <property type="nucleotide sequence ID" value="NZ_LJGW01000251.1"/>
</dbReference>
<keyword evidence="5" id="KW-1185">Reference proteome</keyword>
<comment type="caution">
    <text evidence="4">The sequence shown here is derived from an EMBL/GenBank/DDBJ whole genome shotgun (WGS) entry which is preliminary data.</text>
</comment>
<dbReference type="InterPro" id="IPR023346">
    <property type="entry name" value="Lysozyme-like_dom_sf"/>
</dbReference>
<feature type="compositionally biased region" description="Low complexity" evidence="2">
    <location>
        <begin position="44"/>
        <end position="59"/>
    </location>
</feature>
<feature type="coiled-coil region" evidence="1">
    <location>
        <begin position="101"/>
        <end position="135"/>
    </location>
</feature>
<proteinExistence type="predicted"/>
<dbReference type="Proteomes" id="UP000176005">
    <property type="component" value="Unassembled WGS sequence"/>
</dbReference>
<dbReference type="Pfam" id="PF01464">
    <property type="entry name" value="SLT"/>
    <property type="match status" value="1"/>
</dbReference>
<evidence type="ECO:0000313" key="4">
    <source>
        <dbReference type="EMBL" id="OEV11071.1"/>
    </source>
</evidence>
<sequence length="254" mass="26603">MPRIPGYVRSPKFTRYSAVGVSAVGAAAVALTVLPGTADAGDRSQSSAKKVSASTAAAESNRDSAAHKVELGAAKQGTLDSDVQRTEQVVAAQKQAVAEQKAVAAKRAEAAKAEAAKEEAAKKAAAERKAAAEKASRSADRPAAAKNYPENLDGWIREARDIMAEKNIPGSYEGIKRNIIRESGGNPNAVNDWDINAQKGTPSKGLLQTIQPTFDAYHVEGTSKNITDPVANIVAACNYAADKYGSMDNVNSAY</sequence>
<evidence type="ECO:0000256" key="2">
    <source>
        <dbReference type="SAM" id="MobiDB-lite"/>
    </source>
</evidence>
<name>A0A1E7L4M0_9ACTN</name>
<dbReference type="AlphaFoldDB" id="A0A1E7L4M0"/>
<accession>A0A1E7L4M0</accession>
<evidence type="ECO:0000313" key="5">
    <source>
        <dbReference type="Proteomes" id="UP000176005"/>
    </source>
</evidence>
<keyword evidence="1" id="KW-0175">Coiled coil</keyword>
<dbReference type="SUPFAM" id="SSF53955">
    <property type="entry name" value="Lysozyme-like"/>
    <property type="match status" value="1"/>
</dbReference>
<evidence type="ECO:0000259" key="3">
    <source>
        <dbReference type="Pfam" id="PF01464"/>
    </source>
</evidence>
<feature type="region of interest" description="Disordered" evidence="2">
    <location>
        <begin position="37"/>
        <end position="66"/>
    </location>
</feature>
<protein>
    <submittedName>
        <fullName evidence="4">Lytic transglycosylase</fullName>
    </submittedName>
</protein>
<evidence type="ECO:0000256" key="1">
    <source>
        <dbReference type="SAM" id="Coils"/>
    </source>
</evidence>
<dbReference type="Gene3D" id="1.10.530.10">
    <property type="match status" value="1"/>
</dbReference>
<organism evidence="4 5">
    <name type="scientific">Streptomyces nanshensis</name>
    <dbReference type="NCBI Taxonomy" id="518642"/>
    <lineage>
        <taxon>Bacteria</taxon>
        <taxon>Bacillati</taxon>
        <taxon>Actinomycetota</taxon>
        <taxon>Actinomycetes</taxon>
        <taxon>Kitasatosporales</taxon>
        <taxon>Streptomycetaceae</taxon>
        <taxon>Streptomyces</taxon>
    </lineage>
</organism>
<dbReference type="EMBL" id="LJGW01000251">
    <property type="protein sequence ID" value="OEV11071.1"/>
    <property type="molecule type" value="Genomic_DNA"/>
</dbReference>
<dbReference type="InterPro" id="IPR008258">
    <property type="entry name" value="Transglycosylase_SLT_dom_1"/>
</dbReference>
<gene>
    <name evidence="4" type="ORF">AN218_14675</name>
</gene>
<reference evidence="4 5" key="1">
    <citation type="journal article" date="2016" name="Front. Microbiol.">
        <title>Comparative Genomics Analysis of Streptomyces Species Reveals Their Adaptation to the Marine Environment and Their Diversity at the Genomic Level.</title>
        <authorList>
            <person name="Tian X."/>
            <person name="Zhang Z."/>
            <person name="Yang T."/>
            <person name="Chen M."/>
            <person name="Li J."/>
            <person name="Chen F."/>
            <person name="Yang J."/>
            <person name="Li W."/>
            <person name="Zhang B."/>
            <person name="Zhang Z."/>
            <person name="Wu J."/>
            <person name="Zhang C."/>
            <person name="Long L."/>
            <person name="Xiao J."/>
        </authorList>
    </citation>
    <scope>NUCLEOTIDE SEQUENCE [LARGE SCALE GENOMIC DNA]</scope>
    <source>
        <strain evidence="4 5">SCSIO 10429</strain>
    </source>
</reference>
<dbReference type="PATRIC" id="fig|518642.10.peg.3282"/>
<feature type="domain" description="Transglycosylase SLT" evidence="3">
    <location>
        <begin position="179"/>
        <end position="251"/>
    </location>
</feature>